<feature type="compositionally biased region" description="Basic residues" evidence="1">
    <location>
        <begin position="140"/>
        <end position="150"/>
    </location>
</feature>
<feature type="region of interest" description="Disordered" evidence="1">
    <location>
        <begin position="108"/>
        <end position="150"/>
    </location>
</feature>
<accession>A0A195F8P3</accession>
<gene>
    <name evidence="2" type="ORF">ALC56_09379</name>
</gene>
<name>A0A195F8P3_9HYME</name>
<organism evidence="2 3">
    <name type="scientific">Trachymyrmex septentrionalis</name>
    <dbReference type="NCBI Taxonomy" id="34720"/>
    <lineage>
        <taxon>Eukaryota</taxon>
        <taxon>Metazoa</taxon>
        <taxon>Ecdysozoa</taxon>
        <taxon>Arthropoda</taxon>
        <taxon>Hexapoda</taxon>
        <taxon>Insecta</taxon>
        <taxon>Pterygota</taxon>
        <taxon>Neoptera</taxon>
        <taxon>Endopterygota</taxon>
        <taxon>Hymenoptera</taxon>
        <taxon>Apocrita</taxon>
        <taxon>Aculeata</taxon>
        <taxon>Formicoidea</taxon>
        <taxon>Formicidae</taxon>
        <taxon>Myrmicinae</taxon>
        <taxon>Trachymyrmex</taxon>
    </lineage>
</organism>
<reference evidence="2 3" key="1">
    <citation type="submission" date="2016-03" db="EMBL/GenBank/DDBJ databases">
        <title>Trachymyrmex septentrionalis WGS genome.</title>
        <authorList>
            <person name="Nygaard S."/>
            <person name="Hu H."/>
            <person name="Boomsma J."/>
            <person name="Zhang G."/>
        </authorList>
    </citation>
    <scope>NUCLEOTIDE SEQUENCE [LARGE SCALE GENOMIC DNA]</scope>
    <source>
        <strain evidence="2">Tsep2-gDNA-1</strain>
        <tissue evidence="2">Whole body</tissue>
    </source>
</reference>
<evidence type="ECO:0000313" key="3">
    <source>
        <dbReference type="Proteomes" id="UP000078541"/>
    </source>
</evidence>
<dbReference type="EMBL" id="KQ981744">
    <property type="protein sequence ID" value="KYN36419.1"/>
    <property type="molecule type" value="Genomic_DNA"/>
</dbReference>
<protein>
    <submittedName>
        <fullName evidence="2">Uncharacterized protein</fullName>
    </submittedName>
</protein>
<keyword evidence="3" id="KW-1185">Reference proteome</keyword>
<evidence type="ECO:0000313" key="2">
    <source>
        <dbReference type="EMBL" id="KYN36419.1"/>
    </source>
</evidence>
<proteinExistence type="predicted"/>
<dbReference type="AlphaFoldDB" id="A0A195F8P3"/>
<sequence>MLVRRVFLDGEKSLSRIVQKSVKLTIVPRLQSENTSEIRDAEVLRLHIAGIATHSSGEGKEDTRTALVTRITRAMQPHLNCGQKGETGISDGRCCFLVNGLHYRTSKMSESMGTSGGHGNGDQNKKKKEKKKSYGLGGRTRWKRARRLQK</sequence>
<dbReference type="Proteomes" id="UP000078541">
    <property type="component" value="Unassembled WGS sequence"/>
</dbReference>
<evidence type="ECO:0000256" key="1">
    <source>
        <dbReference type="SAM" id="MobiDB-lite"/>
    </source>
</evidence>